<feature type="transmembrane region" description="Helical" evidence="5">
    <location>
        <begin position="59"/>
        <end position="77"/>
    </location>
</feature>
<evidence type="ECO:0000256" key="4">
    <source>
        <dbReference type="ARBA" id="ARBA00023136"/>
    </source>
</evidence>
<dbReference type="InterPro" id="IPR006977">
    <property type="entry name" value="Yip1_dom"/>
</dbReference>
<proteinExistence type="predicted"/>
<dbReference type="AlphaFoldDB" id="A0A134CJJ7"/>
<sequence length="186" mass="20832">MKSYGKQILLDIYGVVCDPYQTFQLITSQSHWREGIAVWILAMLFMIPQGILADHGDSYFYGITIGKAFWLLYLAAITHGVSRLFTKNGTFTGIFAGCCFSFIPQYIRGVVYALPLIGNSWGGTFISVIMGIWSFILWIIAIQCNYQLNWRKGLVVAIIPTIIPILCIIGLFVGGIVFGIWVLSLF</sequence>
<dbReference type="RefSeq" id="WP_036257435.1">
    <property type="nucleotide sequence ID" value="NZ_KQ960933.1"/>
</dbReference>
<dbReference type="GO" id="GO:0016020">
    <property type="term" value="C:membrane"/>
    <property type="evidence" value="ECO:0007669"/>
    <property type="project" value="UniProtKB-SubCell"/>
</dbReference>
<protein>
    <recommendedName>
        <fullName evidence="6">Yip1 domain-containing protein</fullName>
    </recommendedName>
</protein>
<dbReference type="EMBL" id="LSDT01000014">
    <property type="protein sequence ID" value="KXB92392.1"/>
    <property type="molecule type" value="Genomic_DNA"/>
</dbReference>
<accession>A0A134CJJ7</accession>
<gene>
    <name evidence="7" type="ORF">HMPREF3182_00512</name>
</gene>
<feature type="transmembrane region" description="Helical" evidence="5">
    <location>
        <begin position="36"/>
        <end position="53"/>
    </location>
</feature>
<evidence type="ECO:0000256" key="5">
    <source>
        <dbReference type="SAM" id="Phobius"/>
    </source>
</evidence>
<keyword evidence="3 5" id="KW-1133">Transmembrane helix</keyword>
<feature type="domain" description="Yip1" evidence="6">
    <location>
        <begin position="14"/>
        <end position="170"/>
    </location>
</feature>
<keyword evidence="2 5" id="KW-0812">Transmembrane</keyword>
<feature type="transmembrane region" description="Helical" evidence="5">
    <location>
        <begin position="119"/>
        <end position="142"/>
    </location>
</feature>
<evidence type="ECO:0000313" key="8">
    <source>
        <dbReference type="Proteomes" id="UP000070160"/>
    </source>
</evidence>
<dbReference type="Proteomes" id="UP000070160">
    <property type="component" value="Unassembled WGS sequence"/>
</dbReference>
<feature type="transmembrane region" description="Helical" evidence="5">
    <location>
        <begin position="154"/>
        <end position="183"/>
    </location>
</feature>
<comment type="subcellular location">
    <subcellularLocation>
        <location evidence="1">Membrane</location>
        <topology evidence="1">Multi-pass membrane protein</topology>
    </subcellularLocation>
</comment>
<name>A0A134CJJ7_9FIRM</name>
<evidence type="ECO:0000256" key="1">
    <source>
        <dbReference type="ARBA" id="ARBA00004141"/>
    </source>
</evidence>
<feature type="transmembrane region" description="Helical" evidence="5">
    <location>
        <begin position="89"/>
        <end position="107"/>
    </location>
</feature>
<comment type="caution">
    <text evidence="7">The sequence shown here is derived from an EMBL/GenBank/DDBJ whole genome shotgun (WGS) entry which is preliminary data.</text>
</comment>
<organism evidence="7 8">
    <name type="scientific">Megasphaera hutchinsoni</name>
    <dbReference type="NCBI Taxonomy" id="1588748"/>
    <lineage>
        <taxon>Bacteria</taxon>
        <taxon>Bacillati</taxon>
        <taxon>Bacillota</taxon>
        <taxon>Negativicutes</taxon>
        <taxon>Veillonellales</taxon>
        <taxon>Veillonellaceae</taxon>
        <taxon>Megasphaera</taxon>
    </lineage>
</organism>
<evidence type="ECO:0000313" key="7">
    <source>
        <dbReference type="EMBL" id="KXB92392.1"/>
    </source>
</evidence>
<dbReference type="Pfam" id="PF04893">
    <property type="entry name" value="Yip1"/>
    <property type="match status" value="1"/>
</dbReference>
<dbReference type="STRING" id="1588748.HMPREF3182_00512"/>
<keyword evidence="4 5" id="KW-0472">Membrane</keyword>
<evidence type="ECO:0000256" key="3">
    <source>
        <dbReference type="ARBA" id="ARBA00022989"/>
    </source>
</evidence>
<evidence type="ECO:0000259" key="6">
    <source>
        <dbReference type="Pfam" id="PF04893"/>
    </source>
</evidence>
<keyword evidence="8" id="KW-1185">Reference proteome</keyword>
<reference evidence="8" key="1">
    <citation type="submission" date="2016-01" db="EMBL/GenBank/DDBJ databases">
        <authorList>
            <person name="Mitreva M."/>
            <person name="Pepin K.H."/>
            <person name="Mihindukulasuriya K.A."/>
            <person name="Fulton R."/>
            <person name="Fronick C."/>
            <person name="O'Laughlin M."/>
            <person name="Miner T."/>
            <person name="Herter B."/>
            <person name="Rosa B.A."/>
            <person name="Cordes M."/>
            <person name="Tomlinson C."/>
            <person name="Wollam A."/>
            <person name="Palsikar V.B."/>
            <person name="Mardis E.R."/>
            <person name="Wilson R.K."/>
        </authorList>
    </citation>
    <scope>NUCLEOTIDE SEQUENCE [LARGE SCALE GENOMIC DNA]</scope>
    <source>
        <strain evidence="8">KA00182</strain>
    </source>
</reference>
<evidence type="ECO:0000256" key="2">
    <source>
        <dbReference type="ARBA" id="ARBA00022692"/>
    </source>
</evidence>